<dbReference type="GO" id="GO:0000139">
    <property type="term" value="C:Golgi membrane"/>
    <property type="evidence" value="ECO:0007669"/>
    <property type="project" value="UniProtKB-SubCell"/>
</dbReference>
<comment type="caution">
    <text evidence="10">The sequence shown here is derived from an EMBL/GenBank/DDBJ whole genome shotgun (WGS) entry which is preliminary data.</text>
</comment>
<dbReference type="InterPro" id="IPR005331">
    <property type="entry name" value="Sulfotransferase"/>
</dbReference>
<proteinExistence type="inferred from homology"/>
<dbReference type="Pfam" id="PF03567">
    <property type="entry name" value="Sulfotransfer_2"/>
    <property type="match status" value="1"/>
</dbReference>
<keyword evidence="3 9" id="KW-0808">Transferase</keyword>
<dbReference type="EC" id="2.8.2.-" evidence="9"/>
<dbReference type="AlphaFoldDB" id="A0ABD1EQG5"/>
<keyword evidence="6 9" id="KW-0333">Golgi apparatus</keyword>
<organism evidence="10 11">
    <name type="scientific">Hypothenemus hampei</name>
    <name type="common">Coffee berry borer</name>
    <dbReference type="NCBI Taxonomy" id="57062"/>
    <lineage>
        <taxon>Eukaryota</taxon>
        <taxon>Metazoa</taxon>
        <taxon>Ecdysozoa</taxon>
        <taxon>Arthropoda</taxon>
        <taxon>Hexapoda</taxon>
        <taxon>Insecta</taxon>
        <taxon>Pterygota</taxon>
        <taxon>Neoptera</taxon>
        <taxon>Endopterygota</taxon>
        <taxon>Coleoptera</taxon>
        <taxon>Polyphaga</taxon>
        <taxon>Cucujiformia</taxon>
        <taxon>Curculionidae</taxon>
        <taxon>Scolytinae</taxon>
        <taxon>Hypothenemus</taxon>
    </lineage>
</organism>
<evidence type="ECO:0000256" key="8">
    <source>
        <dbReference type="ARBA" id="ARBA00023180"/>
    </source>
</evidence>
<evidence type="ECO:0000313" key="10">
    <source>
        <dbReference type="EMBL" id="KAL1501002.1"/>
    </source>
</evidence>
<evidence type="ECO:0000256" key="1">
    <source>
        <dbReference type="ARBA" id="ARBA00004323"/>
    </source>
</evidence>
<evidence type="ECO:0000256" key="4">
    <source>
        <dbReference type="ARBA" id="ARBA00022692"/>
    </source>
</evidence>
<accession>A0ABD1EQG5</accession>
<evidence type="ECO:0000256" key="9">
    <source>
        <dbReference type="RuleBase" id="RU364020"/>
    </source>
</evidence>
<keyword evidence="4 9" id="KW-0812">Transmembrane</keyword>
<evidence type="ECO:0000256" key="3">
    <source>
        <dbReference type="ARBA" id="ARBA00022679"/>
    </source>
</evidence>
<dbReference type="PANTHER" id="PTHR12137:SF63">
    <property type="entry name" value="CARBOHYDRATE SULFOTRANSFERASE"/>
    <property type="match status" value="1"/>
</dbReference>
<evidence type="ECO:0000256" key="2">
    <source>
        <dbReference type="ARBA" id="ARBA00006339"/>
    </source>
</evidence>
<evidence type="ECO:0000256" key="7">
    <source>
        <dbReference type="ARBA" id="ARBA00023136"/>
    </source>
</evidence>
<evidence type="ECO:0000313" key="11">
    <source>
        <dbReference type="Proteomes" id="UP001566132"/>
    </source>
</evidence>
<evidence type="ECO:0000256" key="6">
    <source>
        <dbReference type="ARBA" id="ARBA00023034"/>
    </source>
</evidence>
<gene>
    <name evidence="10" type="ORF">ABEB36_006409</name>
</gene>
<dbReference type="GO" id="GO:0008146">
    <property type="term" value="F:sulfotransferase activity"/>
    <property type="evidence" value="ECO:0007669"/>
    <property type="project" value="UniProtKB-ARBA"/>
</dbReference>
<dbReference type="InterPro" id="IPR018011">
    <property type="entry name" value="Carb_sulfotrans_8-10"/>
</dbReference>
<comment type="similarity">
    <text evidence="2 9">Belongs to the sulfotransferase 2 family.</text>
</comment>
<protein>
    <recommendedName>
        <fullName evidence="9">Carbohydrate sulfotransferase</fullName>
        <ecNumber evidence="9">2.8.2.-</ecNumber>
    </recommendedName>
</protein>
<reference evidence="10 11" key="1">
    <citation type="submission" date="2024-05" db="EMBL/GenBank/DDBJ databases">
        <title>Genetic variation in Jamaican populations of the coffee berry borer (Hypothenemus hampei).</title>
        <authorList>
            <person name="Errbii M."/>
            <person name="Myrie A."/>
        </authorList>
    </citation>
    <scope>NUCLEOTIDE SEQUENCE [LARGE SCALE GENOMIC DNA]</scope>
    <source>
        <strain evidence="10">JA-Hopewell-2020-01-JO</strain>
        <tissue evidence="10">Whole body</tissue>
    </source>
</reference>
<keyword evidence="8 9" id="KW-0325">Glycoprotein</keyword>
<dbReference type="PANTHER" id="PTHR12137">
    <property type="entry name" value="CARBOHYDRATE SULFOTRANSFERASE"/>
    <property type="match status" value="1"/>
</dbReference>
<keyword evidence="7 9" id="KW-0472">Membrane</keyword>
<comment type="subcellular location">
    <subcellularLocation>
        <location evidence="1 9">Golgi apparatus membrane</location>
        <topology evidence="1 9">Single-pass type II membrane protein</topology>
    </subcellularLocation>
</comment>
<dbReference type="Proteomes" id="UP001566132">
    <property type="component" value="Unassembled WGS sequence"/>
</dbReference>
<sequence>MRLRKIRRTNHTNNGWKVIRRCVIFFTAICLVPVFLVFMVATDHYYARPRIPLNHPIGSELIQLDQHHRSRNNVSMFVLKRLEQRRTHLRKTCHLLGLDKIGNDTLHTPNSWEYLVDEKHHLIWCNVFKAASTSWMYNFNILAGYSPTFLRRSRTPPLTLARKKYGRPSLEFLRKAFRNKKSLSFLIVRHPLERLLSAYRDKIKYAVSGSYHFKLGKEIIKNYRKIRNAAPKYPTYPEFVAWLIDSVKAGKSLDMHWTPVVEFCTPCMFDIKVIAHTETLEEDQELIIKRAGLENIIKPQWQNAGKGSTTKQISSHYSLLTRSQILQLYHIFRFLNIDFHLLKITAPDYRFDFELFNYSLNGYLEVGQPDQDPSALLAAITMQDNQPDSVPHIY</sequence>
<keyword evidence="9" id="KW-0119">Carbohydrate metabolism</keyword>
<keyword evidence="5 9" id="KW-1133">Transmembrane helix</keyword>
<dbReference type="EMBL" id="JBDJPC010000005">
    <property type="protein sequence ID" value="KAL1501002.1"/>
    <property type="molecule type" value="Genomic_DNA"/>
</dbReference>
<name>A0ABD1EQG5_HYPHA</name>
<feature type="transmembrane region" description="Helical" evidence="9">
    <location>
        <begin position="21"/>
        <end position="41"/>
    </location>
</feature>
<keyword evidence="9" id="KW-0735">Signal-anchor</keyword>
<evidence type="ECO:0000256" key="5">
    <source>
        <dbReference type="ARBA" id="ARBA00022989"/>
    </source>
</evidence>
<keyword evidence="11" id="KW-1185">Reference proteome</keyword>